<dbReference type="EMBL" id="JAGYPE020000049">
    <property type="protein sequence ID" value="MCH6268101.1"/>
    <property type="molecule type" value="Genomic_DNA"/>
</dbReference>
<evidence type="ECO:0000259" key="1">
    <source>
        <dbReference type="SMART" id="SM00849"/>
    </source>
</evidence>
<dbReference type="RefSeq" id="WP_213145320.1">
    <property type="nucleotide sequence ID" value="NZ_JAGYPE020000049.1"/>
</dbReference>
<protein>
    <submittedName>
        <fullName evidence="2">MBL fold metallo-hydrolase</fullName>
    </submittedName>
</protein>
<name>A0A942YB94_9BACI</name>
<dbReference type="PANTHER" id="PTHR42951">
    <property type="entry name" value="METALLO-BETA-LACTAMASE DOMAIN-CONTAINING"/>
    <property type="match status" value="1"/>
</dbReference>
<dbReference type="EMBL" id="JAGYPE010000005">
    <property type="protein sequence ID" value="MBS4185301.1"/>
    <property type="molecule type" value="Genomic_DNA"/>
</dbReference>
<dbReference type="InterPro" id="IPR036866">
    <property type="entry name" value="RibonucZ/Hydroxyglut_hydro"/>
</dbReference>
<evidence type="ECO:0000313" key="2">
    <source>
        <dbReference type="EMBL" id="MBS4185301.1"/>
    </source>
</evidence>
<dbReference type="SMART" id="SM00849">
    <property type="entry name" value="Lactamase_B"/>
    <property type="match status" value="1"/>
</dbReference>
<gene>
    <name evidence="3" type="ORF">KHB02_021465</name>
    <name evidence="2" type="ORF">KHB02_28355</name>
</gene>
<proteinExistence type="predicted"/>
<reference evidence="2" key="1">
    <citation type="submission" date="2021-05" db="EMBL/GenBank/DDBJ databases">
        <title>Novel Bacillus species.</title>
        <authorList>
            <person name="Liu G."/>
        </authorList>
    </citation>
    <scope>NUCLEOTIDE SEQUENCE</scope>
    <source>
        <strain evidence="2 4">FJAT-50051</strain>
    </source>
</reference>
<organism evidence="2">
    <name type="scientific">Neobacillus citreus</name>
    <dbReference type="NCBI Taxonomy" id="2833578"/>
    <lineage>
        <taxon>Bacteria</taxon>
        <taxon>Bacillati</taxon>
        <taxon>Bacillota</taxon>
        <taxon>Bacilli</taxon>
        <taxon>Bacillales</taxon>
        <taxon>Bacillaceae</taxon>
        <taxon>Neobacillus</taxon>
    </lineage>
</organism>
<comment type="caution">
    <text evidence="2">The sequence shown here is derived from an EMBL/GenBank/DDBJ whole genome shotgun (WGS) entry which is preliminary data.</text>
</comment>
<feature type="domain" description="Metallo-beta-lactamase" evidence="1">
    <location>
        <begin position="20"/>
        <end position="208"/>
    </location>
</feature>
<dbReference type="Pfam" id="PF00753">
    <property type="entry name" value="Lactamase_B"/>
    <property type="match status" value="1"/>
</dbReference>
<dbReference type="Proteomes" id="UP000677265">
    <property type="component" value="Unassembled WGS sequence"/>
</dbReference>
<dbReference type="Gene3D" id="3.60.15.10">
    <property type="entry name" value="Ribonuclease Z/Hydroxyacylglutathione hydrolase-like"/>
    <property type="match status" value="1"/>
</dbReference>
<evidence type="ECO:0000313" key="3">
    <source>
        <dbReference type="EMBL" id="MCH6268101.1"/>
    </source>
</evidence>
<evidence type="ECO:0000313" key="4">
    <source>
        <dbReference type="Proteomes" id="UP000677265"/>
    </source>
</evidence>
<dbReference type="AlphaFoldDB" id="A0A942YB94"/>
<accession>A0A942YB94</accession>
<sequence length="296" mass="33693">MNRIGPIFIVEGPNSSKVPFSRSLYIDCEEKVLIDSGAEAKALLELDHEKGIDLIINTHYHPDHTLHNHLFRDATKLINKIEFETSRSVEGIAHANGVYQEWGYKGVEAWKKTLPQEWVQNLGGFSGTYEYETEYVFDDVKVVFLHTPGHTSGLACPYFPELGVVFAGDYDMTTFGPWYNGTDGNIEDFINSGKRLLSLDADTYITGHQKGIFTKAEFTEAMDKFLAVINRRDEIIEDYIQQGLSFEEITKIGIFYPKSSLTNPLLNTWERSGIRKHLRRLGYSVEEKAAEIIKLK</sequence>
<dbReference type="InterPro" id="IPR001279">
    <property type="entry name" value="Metallo-B-lactamas"/>
</dbReference>
<dbReference type="InterPro" id="IPR050855">
    <property type="entry name" value="NDM-1-like"/>
</dbReference>
<dbReference type="SUPFAM" id="SSF56281">
    <property type="entry name" value="Metallo-hydrolase/oxidoreductase"/>
    <property type="match status" value="1"/>
</dbReference>
<keyword evidence="4" id="KW-1185">Reference proteome</keyword>